<dbReference type="AlphaFoldDB" id="E1QF79"/>
<dbReference type="SMART" id="SM00448">
    <property type="entry name" value="REC"/>
    <property type="match status" value="1"/>
</dbReference>
<dbReference type="InterPro" id="IPR025944">
    <property type="entry name" value="Sigma_54_int_dom_CS"/>
</dbReference>
<evidence type="ECO:0000313" key="12">
    <source>
        <dbReference type="Proteomes" id="UP000009047"/>
    </source>
</evidence>
<dbReference type="InterPro" id="IPR009057">
    <property type="entry name" value="Homeodomain-like_sf"/>
</dbReference>
<dbReference type="PRINTS" id="PR01590">
    <property type="entry name" value="HTHFIS"/>
</dbReference>
<evidence type="ECO:0000259" key="10">
    <source>
        <dbReference type="PROSITE" id="PS50110"/>
    </source>
</evidence>
<dbReference type="Proteomes" id="UP000009047">
    <property type="component" value="Chromosome"/>
</dbReference>
<proteinExistence type="predicted"/>
<dbReference type="InterPro" id="IPR011006">
    <property type="entry name" value="CheY-like_superfamily"/>
</dbReference>
<dbReference type="SUPFAM" id="SSF52540">
    <property type="entry name" value="P-loop containing nucleoside triphosphate hydrolases"/>
    <property type="match status" value="1"/>
</dbReference>
<dbReference type="CDD" id="cd00009">
    <property type="entry name" value="AAA"/>
    <property type="match status" value="1"/>
</dbReference>
<dbReference type="GO" id="GO:0005524">
    <property type="term" value="F:ATP binding"/>
    <property type="evidence" value="ECO:0007669"/>
    <property type="project" value="UniProtKB-KW"/>
</dbReference>
<dbReference type="Gene3D" id="1.10.10.60">
    <property type="entry name" value="Homeodomain-like"/>
    <property type="match status" value="1"/>
</dbReference>
<feature type="domain" description="Response regulatory" evidence="10">
    <location>
        <begin position="7"/>
        <end position="121"/>
    </location>
</feature>
<dbReference type="FunFam" id="3.40.50.2300:FF:000018">
    <property type="entry name" value="DNA-binding transcriptional regulator NtrC"/>
    <property type="match status" value="1"/>
</dbReference>
<dbReference type="PROSITE" id="PS00676">
    <property type="entry name" value="SIGMA54_INTERACT_2"/>
    <property type="match status" value="1"/>
</dbReference>
<dbReference type="PROSITE" id="PS50045">
    <property type="entry name" value="SIGMA54_INTERACT_4"/>
    <property type="match status" value="1"/>
</dbReference>
<evidence type="ECO:0000313" key="11">
    <source>
        <dbReference type="EMBL" id="ADK84215.1"/>
    </source>
</evidence>
<feature type="modified residue" description="4-aspartylphosphate" evidence="8">
    <location>
        <position position="56"/>
    </location>
</feature>
<dbReference type="Pfam" id="PF00158">
    <property type="entry name" value="Sigma54_activat"/>
    <property type="match status" value="1"/>
</dbReference>
<dbReference type="GO" id="GO:0006355">
    <property type="term" value="P:regulation of DNA-templated transcription"/>
    <property type="evidence" value="ECO:0007669"/>
    <property type="project" value="InterPro"/>
</dbReference>
<protein>
    <submittedName>
        <fullName evidence="11">Two component, sigma54 specific, transcriptional regulator, Fis family</fullName>
    </submittedName>
</protein>
<dbReference type="SUPFAM" id="SSF52172">
    <property type="entry name" value="CheY-like"/>
    <property type="match status" value="1"/>
</dbReference>
<name>E1QF79_DESB2</name>
<dbReference type="PROSITE" id="PS00688">
    <property type="entry name" value="SIGMA54_INTERACT_3"/>
    <property type="match status" value="1"/>
</dbReference>
<dbReference type="Gene3D" id="3.40.50.2300">
    <property type="match status" value="1"/>
</dbReference>
<dbReference type="Pfam" id="PF02954">
    <property type="entry name" value="HTH_8"/>
    <property type="match status" value="1"/>
</dbReference>
<dbReference type="eggNOG" id="COG2204">
    <property type="taxonomic scope" value="Bacteria"/>
</dbReference>
<dbReference type="PROSITE" id="PS00675">
    <property type="entry name" value="SIGMA54_INTERACT_1"/>
    <property type="match status" value="1"/>
</dbReference>
<keyword evidence="5" id="KW-0805">Transcription regulation</keyword>
<keyword evidence="2" id="KW-0547">Nucleotide-binding</keyword>
<dbReference type="InterPro" id="IPR025943">
    <property type="entry name" value="Sigma_54_int_dom_ATP-bd_2"/>
</dbReference>
<keyword evidence="4" id="KW-0902">Two-component regulatory system</keyword>
<reference evidence="11 12" key="1">
    <citation type="journal article" date="2010" name="Stand. Genomic Sci.">
        <title>Complete genome sequence of Desulfarculus baarsii type strain (2st14).</title>
        <authorList>
            <person name="Sun H."/>
            <person name="Spring S."/>
            <person name="Lapidus A."/>
            <person name="Davenport K."/>
            <person name="Del Rio T.G."/>
            <person name="Tice H."/>
            <person name="Nolan M."/>
            <person name="Copeland A."/>
            <person name="Cheng J.F."/>
            <person name="Lucas S."/>
            <person name="Tapia R."/>
            <person name="Goodwin L."/>
            <person name="Pitluck S."/>
            <person name="Ivanova N."/>
            <person name="Pagani I."/>
            <person name="Mavromatis K."/>
            <person name="Ovchinnikova G."/>
            <person name="Pati A."/>
            <person name="Chen A."/>
            <person name="Palaniappan K."/>
            <person name="Hauser L."/>
            <person name="Chang Y.J."/>
            <person name="Jeffries C.D."/>
            <person name="Detter J.C."/>
            <person name="Han C."/>
            <person name="Rohde M."/>
            <person name="Brambilla E."/>
            <person name="Goker M."/>
            <person name="Woyke T."/>
            <person name="Bristow J."/>
            <person name="Eisen J.A."/>
            <person name="Markowitz V."/>
            <person name="Hugenholtz P."/>
            <person name="Kyrpides N.C."/>
            <person name="Klenk H.P."/>
            <person name="Land M."/>
        </authorList>
    </citation>
    <scope>NUCLEOTIDE SEQUENCE [LARGE SCALE GENOMIC DNA]</scope>
    <source>
        <strain evidence="12">ATCC 33931 / DSM 2075 / LMG 7858 / VKM B-1802 / 2st14</strain>
    </source>
</reference>
<evidence type="ECO:0000256" key="4">
    <source>
        <dbReference type="ARBA" id="ARBA00023012"/>
    </source>
</evidence>
<dbReference type="Pfam" id="PF00072">
    <property type="entry name" value="Response_reg"/>
    <property type="match status" value="1"/>
</dbReference>
<keyword evidence="3" id="KW-0067">ATP-binding</keyword>
<evidence type="ECO:0000259" key="9">
    <source>
        <dbReference type="PROSITE" id="PS50045"/>
    </source>
</evidence>
<feature type="domain" description="Sigma-54 factor interaction" evidence="9">
    <location>
        <begin position="145"/>
        <end position="374"/>
    </location>
</feature>
<dbReference type="InterPro" id="IPR058031">
    <property type="entry name" value="AAA_lid_NorR"/>
</dbReference>
<evidence type="ECO:0000256" key="6">
    <source>
        <dbReference type="ARBA" id="ARBA00023125"/>
    </source>
</evidence>
<evidence type="ECO:0000256" key="1">
    <source>
        <dbReference type="ARBA" id="ARBA00022553"/>
    </source>
</evidence>
<dbReference type="EMBL" id="CP002085">
    <property type="protein sequence ID" value="ADK84215.1"/>
    <property type="molecule type" value="Genomic_DNA"/>
</dbReference>
<evidence type="ECO:0000256" key="8">
    <source>
        <dbReference type="PROSITE-ProRule" id="PRU00169"/>
    </source>
</evidence>
<evidence type="ECO:0000256" key="3">
    <source>
        <dbReference type="ARBA" id="ARBA00022840"/>
    </source>
</evidence>
<gene>
    <name evidence="11" type="ordered locus">Deba_0845</name>
</gene>
<dbReference type="Pfam" id="PF25601">
    <property type="entry name" value="AAA_lid_14"/>
    <property type="match status" value="1"/>
</dbReference>
<keyword evidence="7" id="KW-0804">Transcription</keyword>
<dbReference type="Gene3D" id="1.10.8.60">
    <property type="match status" value="1"/>
</dbReference>
<evidence type="ECO:0000256" key="7">
    <source>
        <dbReference type="ARBA" id="ARBA00023163"/>
    </source>
</evidence>
<dbReference type="SMART" id="SM00382">
    <property type="entry name" value="AAA"/>
    <property type="match status" value="1"/>
</dbReference>
<evidence type="ECO:0000256" key="2">
    <source>
        <dbReference type="ARBA" id="ARBA00022741"/>
    </source>
</evidence>
<keyword evidence="1 8" id="KW-0597">Phosphoprotein</keyword>
<dbReference type="InterPro" id="IPR002078">
    <property type="entry name" value="Sigma_54_int"/>
</dbReference>
<dbReference type="GO" id="GO:0000160">
    <property type="term" value="P:phosphorelay signal transduction system"/>
    <property type="evidence" value="ECO:0007669"/>
    <property type="project" value="UniProtKB-KW"/>
</dbReference>
<dbReference type="GO" id="GO:0043565">
    <property type="term" value="F:sequence-specific DNA binding"/>
    <property type="evidence" value="ECO:0007669"/>
    <property type="project" value="InterPro"/>
</dbReference>
<dbReference type="InterPro" id="IPR027417">
    <property type="entry name" value="P-loop_NTPase"/>
</dbReference>
<dbReference type="InterPro" id="IPR003593">
    <property type="entry name" value="AAA+_ATPase"/>
</dbReference>
<dbReference type="SUPFAM" id="SSF46689">
    <property type="entry name" value="Homeodomain-like"/>
    <property type="match status" value="1"/>
</dbReference>
<dbReference type="HOGENOM" id="CLU_000445_0_6_7"/>
<dbReference type="STRING" id="644282.Deba_0845"/>
<keyword evidence="12" id="KW-1185">Reference proteome</keyword>
<dbReference type="InterPro" id="IPR025662">
    <property type="entry name" value="Sigma_54_int_dom_ATP-bd_1"/>
</dbReference>
<dbReference type="InterPro" id="IPR002197">
    <property type="entry name" value="HTH_Fis"/>
</dbReference>
<evidence type="ECO:0000256" key="5">
    <source>
        <dbReference type="ARBA" id="ARBA00023015"/>
    </source>
</evidence>
<dbReference type="PROSITE" id="PS50110">
    <property type="entry name" value="RESPONSE_REGULATORY"/>
    <property type="match status" value="1"/>
</dbReference>
<keyword evidence="6" id="KW-0238">DNA-binding</keyword>
<dbReference type="FunFam" id="3.40.50.300:FF:000006">
    <property type="entry name" value="DNA-binding transcriptional regulator NtrC"/>
    <property type="match status" value="1"/>
</dbReference>
<accession>E1QF79</accession>
<sequence>MVANQMKILVIDDDPALRDACREILRRQGHHVELAEGGRGGLALLGKFAFDVIMLDLRMPDIDGMTVLRRIIEQDPHAVVIIISGHGSIERAVEAMKLGAFDFVSKPFTPDRLRGAVEKAREKRQLILENAYLKDEIKRRSPTRMIYRSAAIEKIMDLARRVAMSDATVLLTGQSGTGKGILARIIHELSARRSSPFVAVDCSTLVPTLFESELFGHVKGSFTGADADKMGKFELSDGGTLFFDEVANISWEIQAKLLKAVEDRAVCRVGSNRLISVDTRLVAATNQNLAQAVQAGTFRQDLFYRLNVVHIELPPLKDRPEDVPVLAEYFLDRYRYRSPSRVRGFAPQAMEALARQPWPGNVRELENAVQRLAVLAGGELITLADIEAGSPAAVHSGADDGELLSLAELEKRQIIRAMNRLAGHRGEMAKALGIDRKTLRLKIRKYGLEDQGPDAD</sequence>
<dbReference type="PANTHER" id="PTHR32071">
    <property type="entry name" value="TRANSCRIPTIONAL REGULATORY PROTEIN"/>
    <property type="match status" value="1"/>
</dbReference>
<dbReference type="InterPro" id="IPR001789">
    <property type="entry name" value="Sig_transdc_resp-reg_receiver"/>
</dbReference>
<dbReference type="Gene3D" id="3.40.50.300">
    <property type="entry name" value="P-loop containing nucleotide triphosphate hydrolases"/>
    <property type="match status" value="1"/>
</dbReference>
<organism evidence="11 12">
    <name type="scientific">Desulfarculus baarsii (strain ATCC 33931 / DSM 2075 / LMG 7858 / VKM B-1802 / 2st14)</name>
    <dbReference type="NCBI Taxonomy" id="644282"/>
    <lineage>
        <taxon>Bacteria</taxon>
        <taxon>Pseudomonadati</taxon>
        <taxon>Thermodesulfobacteriota</taxon>
        <taxon>Desulfarculia</taxon>
        <taxon>Desulfarculales</taxon>
        <taxon>Desulfarculaceae</taxon>
        <taxon>Desulfarculus</taxon>
    </lineage>
</organism>
<dbReference type="KEGG" id="dbr:Deba_0845"/>